<evidence type="ECO:0000313" key="8">
    <source>
        <dbReference type="Proteomes" id="UP000008311"/>
    </source>
</evidence>
<dbReference type="OrthoDB" id="202840at2759"/>
<keyword evidence="7" id="KW-0456">Lyase</keyword>
<dbReference type="eggNOG" id="KOG0406">
    <property type="taxonomic scope" value="Eukaryota"/>
</dbReference>
<feature type="domain" description="GST N-terminal" evidence="5">
    <location>
        <begin position="5"/>
        <end position="84"/>
    </location>
</feature>
<keyword evidence="2" id="KW-0808">Transferase</keyword>
<dbReference type="PROSITE" id="PS50404">
    <property type="entry name" value="GST_NTER"/>
    <property type="match status" value="1"/>
</dbReference>
<dbReference type="InterPro" id="IPR036249">
    <property type="entry name" value="Thioredoxin-like_sf"/>
</dbReference>
<dbReference type="CDD" id="cd03185">
    <property type="entry name" value="GST_C_Tau"/>
    <property type="match status" value="1"/>
</dbReference>
<protein>
    <recommendedName>
        <fullName evidence="1">glutathione transferase</fullName>
        <ecNumber evidence="1">2.5.1.18</ecNumber>
    </recommendedName>
</protein>
<dbReference type="Proteomes" id="UP000008311">
    <property type="component" value="Unassembled WGS sequence"/>
</dbReference>
<dbReference type="Gene3D" id="3.40.30.10">
    <property type="entry name" value="Glutaredoxin"/>
    <property type="match status" value="1"/>
</dbReference>
<feature type="domain" description="GST C-terminal" evidence="6">
    <location>
        <begin position="89"/>
        <end position="218"/>
    </location>
</feature>
<dbReference type="KEGG" id="rcu:8284305"/>
<evidence type="ECO:0000259" key="6">
    <source>
        <dbReference type="PROSITE" id="PS50405"/>
    </source>
</evidence>
<dbReference type="PANTHER" id="PTHR11260">
    <property type="entry name" value="GLUTATHIONE S-TRANSFERASE, GST, SUPERFAMILY, GST DOMAIN CONTAINING"/>
    <property type="match status" value="1"/>
</dbReference>
<dbReference type="GO" id="GO:0005737">
    <property type="term" value="C:cytoplasm"/>
    <property type="evidence" value="ECO:0000318"/>
    <property type="project" value="GO_Central"/>
</dbReference>
<dbReference type="Pfam" id="PF02798">
    <property type="entry name" value="GST_N"/>
    <property type="match status" value="1"/>
</dbReference>
<dbReference type="InterPro" id="IPR010987">
    <property type="entry name" value="Glutathione-S-Trfase_C-like"/>
</dbReference>
<dbReference type="SFLD" id="SFLDS00019">
    <property type="entry name" value="Glutathione_Transferase_(cytos"/>
    <property type="match status" value="1"/>
</dbReference>
<dbReference type="SUPFAM" id="SSF52833">
    <property type="entry name" value="Thioredoxin-like"/>
    <property type="match status" value="1"/>
</dbReference>
<dbReference type="InterPro" id="IPR040079">
    <property type="entry name" value="Glutathione_S-Trfase"/>
</dbReference>
<dbReference type="SUPFAM" id="SSF47616">
    <property type="entry name" value="GST C-terminal domain-like"/>
    <property type="match status" value="1"/>
</dbReference>
<dbReference type="InterPro" id="IPR004046">
    <property type="entry name" value="GST_C"/>
</dbReference>
<dbReference type="InterPro" id="IPR036282">
    <property type="entry name" value="Glutathione-S-Trfase_C_sf"/>
</dbReference>
<dbReference type="InParanoid" id="B9SDH8"/>
<dbReference type="STRING" id="3988.B9SDH8"/>
<dbReference type="EMBL" id="EQ973927">
    <property type="protein sequence ID" value="EEF38415.1"/>
    <property type="molecule type" value="Genomic_DNA"/>
</dbReference>
<dbReference type="CDD" id="cd03058">
    <property type="entry name" value="GST_N_Tau"/>
    <property type="match status" value="1"/>
</dbReference>
<dbReference type="SFLD" id="SFLDG01152">
    <property type="entry name" value="Main.3:_Omega-_and_Tau-like"/>
    <property type="match status" value="1"/>
</dbReference>
<dbReference type="FunFam" id="3.40.30.10:FF:000044">
    <property type="entry name" value="Glutathione S-transferase GSTU6"/>
    <property type="match status" value="1"/>
</dbReference>
<evidence type="ECO:0000256" key="2">
    <source>
        <dbReference type="ARBA" id="ARBA00022679"/>
    </source>
</evidence>
<dbReference type="AlphaFoldDB" id="B9SDH8"/>
<comment type="catalytic activity">
    <reaction evidence="4">
        <text>RX + glutathione = an S-substituted glutathione + a halide anion + H(+)</text>
        <dbReference type="Rhea" id="RHEA:16437"/>
        <dbReference type="ChEBI" id="CHEBI:15378"/>
        <dbReference type="ChEBI" id="CHEBI:16042"/>
        <dbReference type="ChEBI" id="CHEBI:17792"/>
        <dbReference type="ChEBI" id="CHEBI:57925"/>
        <dbReference type="ChEBI" id="CHEBI:90779"/>
        <dbReference type="EC" id="2.5.1.18"/>
    </reaction>
</comment>
<dbReference type="InterPro" id="IPR004045">
    <property type="entry name" value="Glutathione_S-Trfase_N"/>
</dbReference>
<evidence type="ECO:0000313" key="7">
    <source>
        <dbReference type="EMBL" id="EEF38415.1"/>
    </source>
</evidence>
<dbReference type="PROSITE" id="PS50405">
    <property type="entry name" value="GST_CTER"/>
    <property type="match status" value="1"/>
</dbReference>
<dbReference type="InterPro" id="IPR045073">
    <property type="entry name" value="Omega/Tau-like"/>
</dbReference>
<dbReference type="Pfam" id="PF00043">
    <property type="entry name" value="GST_C"/>
    <property type="match status" value="1"/>
</dbReference>
<comment type="similarity">
    <text evidence="3">Belongs to the GST superfamily. Tau family.</text>
</comment>
<dbReference type="SFLD" id="SFLDG00358">
    <property type="entry name" value="Main_(cytGST)"/>
    <property type="match status" value="1"/>
</dbReference>
<dbReference type="GO" id="GO:0004364">
    <property type="term" value="F:glutathione transferase activity"/>
    <property type="evidence" value="ECO:0000318"/>
    <property type="project" value="GO_Central"/>
</dbReference>
<organism evidence="7 8">
    <name type="scientific">Ricinus communis</name>
    <name type="common">Castor bean</name>
    <dbReference type="NCBI Taxonomy" id="3988"/>
    <lineage>
        <taxon>Eukaryota</taxon>
        <taxon>Viridiplantae</taxon>
        <taxon>Streptophyta</taxon>
        <taxon>Embryophyta</taxon>
        <taxon>Tracheophyta</taxon>
        <taxon>Spermatophyta</taxon>
        <taxon>Magnoliopsida</taxon>
        <taxon>eudicotyledons</taxon>
        <taxon>Gunneridae</taxon>
        <taxon>Pentapetalae</taxon>
        <taxon>rosids</taxon>
        <taxon>fabids</taxon>
        <taxon>Malpighiales</taxon>
        <taxon>Euphorbiaceae</taxon>
        <taxon>Acalyphoideae</taxon>
        <taxon>Acalypheae</taxon>
        <taxon>Ricinus</taxon>
    </lineage>
</organism>
<evidence type="ECO:0000256" key="1">
    <source>
        <dbReference type="ARBA" id="ARBA00012452"/>
    </source>
</evidence>
<gene>
    <name evidence="7" type="ORF">RCOM_1517950</name>
</gene>
<evidence type="ECO:0000256" key="4">
    <source>
        <dbReference type="ARBA" id="ARBA00047960"/>
    </source>
</evidence>
<name>B9SDH8_RICCO</name>
<dbReference type="InterPro" id="IPR045074">
    <property type="entry name" value="GST_C_Tau"/>
</dbReference>
<accession>B9SDH8</accession>
<dbReference type="Gene3D" id="1.20.1050.10">
    <property type="match status" value="1"/>
</dbReference>
<evidence type="ECO:0000259" key="5">
    <source>
        <dbReference type="PROSITE" id="PS50404"/>
    </source>
</evidence>
<dbReference type="EC" id="2.5.1.18" evidence="1"/>
<dbReference type="PANTHER" id="PTHR11260:SF788">
    <property type="entry name" value="GLUTATHIONE TRANSFERASE"/>
    <property type="match status" value="1"/>
</dbReference>
<dbReference type="GO" id="GO:0006749">
    <property type="term" value="P:glutathione metabolic process"/>
    <property type="evidence" value="ECO:0000318"/>
    <property type="project" value="GO_Central"/>
</dbReference>
<keyword evidence="8" id="KW-1185">Reference proteome</keyword>
<evidence type="ECO:0000256" key="3">
    <source>
        <dbReference type="ARBA" id="ARBA00025743"/>
    </source>
</evidence>
<dbReference type="FunFam" id="1.20.1050.10:FF:000012">
    <property type="entry name" value="Tau class glutathione S-transferase"/>
    <property type="match status" value="1"/>
</dbReference>
<proteinExistence type="inferred from homology"/>
<sequence>MAGQEEVKVLGGWFSPFVFRVEVALTLKGIPYEAVVESLTNKSPELLKYNPVYKKIPVLVHNGKPISESLIIVEYIDETWKHNPILPEDPYERAMARFWAYFVDNKLTEALRGVLRSTEEEEKQRGVEKAKEALQVIEGELKARGNKFFMGDTVGFVDVAMGYIPRWVAAVKGSVDVEIYDPEEFPLLEKWIQNFTEVPVIREALPEHDKLVEFFKQFRSDILASAAGK</sequence>
<dbReference type="GO" id="GO:0016829">
    <property type="term" value="F:lyase activity"/>
    <property type="evidence" value="ECO:0007669"/>
    <property type="project" value="UniProtKB-KW"/>
</dbReference>
<reference evidence="8" key="1">
    <citation type="journal article" date="2010" name="Nat. Biotechnol.">
        <title>Draft genome sequence of the oilseed species Ricinus communis.</title>
        <authorList>
            <person name="Chan A.P."/>
            <person name="Crabtree J."/>
            <person name="Zhao Q."/>
            <person name="Lorenzi H."/>
            <person name="Orvis J."/>
            <person name="Puiu D."/>
            <person name="Melake-Berhan A."/>
            <person name="Jones K.M."/>
            <person name="Redman J."/>
            <person name="Chen G."/>
            <person name="Cahoon E.B."/>
            <person name="Gedil M."/>
            <person name="Stanke M."/>
            <person name="Haas B.J."/>
            <person name="Wortman J.R."/>
            <person name="Fraser-Liggett C.M."/>
            <person name="Ravel J."/>
            <person name="Rabinowicz P.D."/>
        </authorList>
    </citation>
    <scope>NUCLEOTIDE SEQUENCE [LARGE SCALE GENOMIC DNA]</scope>
    <source>
        <strain evidence="8">cv. Hale</strain>
    </source>
</reference>